<proteinExistence type="predicted"/>
<keyword evidence="3" id="KW-1185">Reference proteome</keyword>
<dbReference type="Proteomes" id="UP001519460">
    <property type="component" value="Unassembled WGS sequence"/>
</dbReference>
<feature type="region of interest" description="Disordered" evidence="1">
    <location>
        <begin position="1"/>
        <end position="22"/>
    </location>
</feature>
<dbReference type="AlphaFoldDB" id="A0ABD0JG79"/>
<evidence type="ECO:0000313" key="2">
    <source>
        <dbReference type="EMBL" id="KAK7473947.1"/>
    </source>
</evidence>
<gene>
    <name evidence="2" type="ORF">BaRGS_00034852</name>
</gene>
<organism evidence="2 3">
    <name type="scientific">Batillaria attramentaria</name>
    <dbReference type="NCBI Taxonomy" id="370345"/>
    <lineage>
        <taxon>Eukaryota</taxon>
        <taxon>Metazoa</taxon>
        <taxon>Spiralia</taxon>
        <taxon>Lophotrochozoa</taxon>
        <taxon>Mollusca</taxon>
        <taxon>Gastropoda</taxon>
        <taxon>Caenogastropoda</taxon>
        <taxon>Sorbeoconcha</taxon>
        <taxon>Cerithioidea</taxon>
        <taxon>Batillariidae</taxon>
        <taxon>Batillaria</taxon>
    </lineage>
</organism>
<evidence type="ECO:0000313" key="3">
    <source>
        <dbReference type="Proteomes" id="UP001519460"/>
    </source>
</evidence>
<comment type="caution">
    <text evidence="2">The sequence shown here is derived from an EMBL/GenBank/DDBJ whole genome shotgun (WGS) entry which is preliminary data.</text>
</comment>
<accession>A0ABD0JG79</accession>
<sequence>MATAVSRNVMTPPDRSPPTSRNFRSRFFASQEQISTSGARAGFSLVFNHLSSSGSVCIDLLLSFFRKVLLNKQQVRSPRLDFHPILEVSSTEKILKRALGFR</sequence>
<name>A0ABD0JG79_9CAEN</name>
<protein>
    <submittedName>
        <fullName evidence="2">Uncharacterized protein</fullName>
    </submittedName>
</protein>
<reference evidence="2 3" key="1">
    <citation type="journal article" date="2023" name="Sci. Data">
        <title>Genome assembly of the Korean intertidal mud-creeper Batillaria attramentaria.</title>
        <authorList>
            <person name="Patra A.K."/>
            <person name="Ho P.T."/>
            <person name="Jun S."/>
            <person name="Lee S.J."/>
            <person name="Kim Y."/>
            <person name="Won Y.J."/>
        </authorList>
    </citation>
    <scope>NUCLEOTIDE SEQUENCE [LARGE SCALE GENOMIC DNA]</scope>
    <source>
        <strain evidence="2">Wonlab-2016</strain>
    </source>
</reference>
<dbReference type="EMBL" id="JACVVK020000453">
    <property type="protein sequence ID" value="KAK7473947.1"/>
    <property type="molecule type" value="Genomic_DNA"/>
</dbReference>
<evidence type="ECO:0000256" key="1">
    <source>
        <dbReference type="SAM" id="MobiDB-lite"/>
    </source>
</evidence>